<dbReference type="Gene3D" id="3.40.50.2000">
    <property type="entry name" value="Glycogen Phosphorylase B"/>
    <property type="match status" value="2"/>
</dbReference>
<accession>A0A179EWI0</accession>
<dbReference type="PANTHER" id="PTHR45947:SF3">
    <property type="entry name" value="SULFOQUINOVOSYL TRANSFERASE SQD2"/>
    <property type="match status" value="1"/>
</dbReference>
<gene>
    <name evidence="1" type="ORF">A6E74_01160</name>
</gene>
<keyword evidence="2" id="KW-1185">Reference proteome</keyword>
<dbReference type="Proteomes" id="UP000078516">
    <property type="component" value="Unassembled WGS sequence"/>
</dbReference>
<keyword evidence="1" id="KW-0808">Transferase</keyword>
<dbReference type="SUPFAM" id="SSF53756">
    <property type="entry name" value="UDP-Glycosyltransferase/glycogen phosphorylase"/>
    <property type="match status" value="1"/>
</dbReference>
<reference evidence="1 2" key="1">
    <citation type="submission" date="2016-04" db="EMBL/GenBank/DDBJ databases">
        <title>Draft genome of an Enterococcus thailandicus strain isolated from bovine feces.</title>
        <authorList>
            <person name="Beukers A.G."/>
            <person name="Zaheer R."/>
            <person name="Goji N."/>
            <person name="Cook S.R."/>
            <person name="Amoako K."/>
            <person name="Chaves A.V."/>
            <person name="Ward M.P."/>
            <person name="Mcallister T.A."/>
        </authorList>
    </citation>
    <scope>NUCLEOTIDE SEQUENCE [LARGE SCALE GENOMIC DNA]</scope>
    <source>
        <strain evidence="1 2">F0711D 46</strain>
    </source>
</reference>
<dbReference type="EMBL" id="LWMN01000001">
    <property type="protein sequence ID" value="OAQ57203.1"/>
    <property type="molecule type" value="Genomic_DNA"/>
</dbReference>
<dbReference type="InterPro" id="IPR050194">
    <property type="entry name" value="Glycosyltransferase_grp1"/>
</dbReference>
<sequence length="360" mass="41576">MLYYIGEGGRKVKVLLYFESEKILAKSGIGRALDHQKRALSDVGIPYTLDTNDDYDILHINTYGINSHNMVNKARRDGKKVVYHAHSTEEDFRNSFIGSNQLSPVVKKYLVSLYQKADYLITPTPYSKKLLESYGIEVPIRAISNGIDLDKYQPDLTKEQRFREYFNLSSDQKVVICVGLFFERKGIIDFVEIAREMPEYTFVWFGHVPMYSIPKNIRKIVKEDHPENVIFPGYIRGDVIEGAYSGADLFFFPSYEETEGIVVLEALASRQNVLVRDIPVYEGWLKDGENCYMGRTNQEFIEKIRQITEKEVPSLVQAGYQTAEERSIERIGRELQGVYEMVLEEQEAPLEVRKSKSMKR</sequence>
<dbReference type="GO" id="GO:0016757">
    <property type="term" value="F:glycosyltransferase activity"/>
    <property type="evidence" value="ECO:0007669"/>
    <property type="project" value="InterPro"/>
</dbReference>
<name>A0A179EWI0_ENTTH</name>
<protein>
    <submittedName>
        <fullName evidence="1">Glycosyl transferase family 1</fullName>
    </submittedName>
</protein>
<dbReference type="OrthoDB" id="9802525at2"/>
<proteinExistence type="predicted"/>
<comment type="caution">
    <text evidence="1">The sequence shown here is derived from an EMBL/GenBank/DDBJ whole genome shotgun (WGS) entry which is preliminary data.</text>
</comment>
<organism evidence="1 2">
    <name type="scientific">Enterococcus thailandicus</name>
    <dbReference type="NCBI Taxonomy" id="417368"/>
    <lineage>
        <taxon>Bacteria</taxon>
        <taxon>Bacillati</taxon>
        <taxon>Bacillota</taxon>
        <taxon>Bacilli</taxon>
        <taxon>Lactobacillales</taxon>
        <taxon>Enterococcaceae</taxon>
        <taxon>Enterococcus</taxon>
    </lineage>
</organism>
<dbReference type="Pfam" id="PF13439">
    <property type="entry name" value="Glyco_transf_4"/>
    <property type="match status" value="1"/>
</dbReference>
<dbReference type="InterPro" id="IPR001296">
    <property type="entry name" value="Glyco_trans_1"/>
</dbReference>
<dbReference type="KEGG" id="eth:CK496_08215"/>
<evidence type="ECO:0000313" key="1">
    <source>
        <dbReference type="EMBL" id="OAQ57203.1"/>
    </source>
</evidence>
<dbReference type="InterPro" id="IPR028098">
    <property type="entry name" value="Glyco_trans_4-like_N"/>
</dbReference>
<dbReference type="Pfam" id="PF00534">
    <property type="entry name" value="Glycos_transf_1"/>
    <property type="match status" value="1"/>
</dbReference>
<dbReference type="AlphaFoldDB" id="A0A179EWI0"/>
<dbReference type="PANTHER" id="PTHR45947">
    <property type="entry name" value="SULFOQUINOVOSYL TRANSFERASE SQD2"/>
    <property type="match status" value="1"/>
</dbReference>
<evidence type="ECO:0000313" key="2">
    <source>
        <dbReference type="Proteomes" id="UP000078516"/>
    </source>
</evidence>